<dbReference type="Proteomes" id="UP001158986">
    <property type="component" value="Unassembled WGS sequence"/>
</dbReference>
<keyword evidence="3" id="KW-1185">Reference proteome</keyword>
<reference evidence="2 3" key="1">
    <citation type="submission" date="2021-11" db="EMBL/GenBank/DDBJ databases">
        <authorList>
            <person name="Islam A."/>
            <person name="Islam S."/>
            <person name="Flora M.S."/>
            <person name="Rahman M."/>
            <person name="Ziaur R.M."/>
            <person name="Epstein J.H."/>
            <person name="Hassan M."/>
            <person name="Klassen M."/>
            <person name="Woodard K."/>
            <person name="Webb A."/>
            <person name="Webby R.J."/>
            <person name="El Zowalaty M.E."/>
        </authorList>
    </citation>
    <scope>NUCLEOTIDE SEQUENCE [LARGE SCALE GENOMIC DNA]</scope>
    <source>
        <strain evidence="2">Pbs1</strain>
    </source>
</reference>
<name>A0ABN8D5Y4_9STRA</name>
<comment type="caution">
    <text evidence="2">The sequence shown here is derived from an EMBL/GenBank/DDBJ whole genome shotgun (WGS) entry which is preliminary data.</text>
</comment>
<organism evidence="2 3">
    <name type="scientific">Peronospora belbahrii</name>
    <dbReference type="NCBI Taxonomy" id="622444"/>
    <lineage>
        <taxon>Eukaryota</taxon>
        <taxon>Sar</taxon>
        <taxon>Stramenopiles</taxon>
        <taxon>Oomycota</taxon>
        <taxon>Peronosporomycetes</taxon>
        <taxon>Peronosporales</taxon>
        <taxon>Peronosporaceae</taxon>
        <taxon>Peronospora</taxon>
    </lineage>
</organism>
<feature type="region of interest" description="Disordered" evidence="1">
    <location>
        <begin position="68"/>
        <end position="108"/>
    </location>
</feature>
<evidence type="ECO:0008006" key="4">
    <source>
        <dbReference type="Google" id="ProtNLM"/>
    </source>
</evidence>
<gene>
    <name evidence="2" type="ORF">PBS001_LOCUS5296</name>
</gene>
<evidence type="ECO:0000313" key="3">
    <source>
        <dbReference type="Proteomes" id="UP001158986"/>
    </source>
</evidence>
<proteinExistence type="predicted"/>
<protein>
    <recommendedName>
        <fullName evidence="4">Retrotransposon gag domain-containing protein</fullName>
    </recommendedName>
</protein>
<feature type="compositionally biased region" description="Basic residues" evidence="1">
    <location>
        <begin position="91"/>
        <end position="108"/>
    </location>
</feature>
<accession>A0ABN8D5Y4</accession>
<evidence type="ECO:0000313" key="2">
    <source>
        <dbReference type="EMBL" id="CAH0518738.1"/>
    </source>
</evidence>
<sequence length="108" mass="12490">MWCIKARCISHIGRSESSDDPAPNQAHRNRSRFLACRQGKRNIAAYVQELRTLIVAMVIEPMPEAVTVTSNDGDPNFSPVESAGDVPVERWRRRRGRKKERKQRRHPR</sequence>
<evidence type="ECO:0000256" key="1">
    <source>
        <dbReference type="SAM" id="MobiDB-lite"/>
    </source>
</evidence>
<dbReference type="EMBL" id="CAKLCB010000266">
    <property type="protein sequence ID" value="CAH0518738.1"/>
    <property type="molecule type" value="Genomic_DNA"/>
</dbReference>